<evidence type="ECO:0000313" key="3">
    <source>
        <dbReference type="Proteomes" id="UP000507245"/>
    </source>
</evidence>
<feature type="transmembrane region" description="Helical" evidence="1">
    <location>
        <begin position="252"/>
        <end position="269"/>
    </location>
</feature>
<feature type="transmembrane region" description="Helical" evidence="1">
    <location>
        <begin position="51"/>
        <end position="71"/>
    </location>
</feature>
<feature type="transmembrane region" description="Helical" evidence="1">
    <location>
        <begin position="214"/>
        <end position="232"/>
    </location>
</feature>
<dbReference type="EMBL" id="CAEKKB010000001">
    <property type="protein sequence ID" value="CAB4295465.1"/>
    <property type="molecule type" value="Genomic_DNA"/>
</dbReference>
<dbReference type="OrthoDB" id="958739at2759"/>
<feature type="transmembrane region" description="Helical" evidence="1">
    <location>
        <begin position="83"/>
        <end position="101"/>
    </location>
</feature>
<dbReference type="AlphaFoldDB" id="A0A6J5W6J8"/>
<keyword evidence="1" id="KW-0812">Transmembrane</keyword>
<accession>A0A6J5W6J8</accession>
<evidence type="ECO:0000313" key="2">
    <source>
        <dbReference type="EMBL" id="CAB4295465.1"/>
    </source>
</evidence>
<keyword evidence="1" id="KW-0472">Membrane</keyword>
<dbReference type="Proteomes" id="UP000507245">
    <property type="component" value="Unassembled WGS sequence"/>
</dbReference>
<keyword evidence="3" id="KW-1185">Reference proteome</keyword>
<proteinExistence type="predicted"/>
<gene>
    <name evidence="2" type="ORF">ORAREDHAP_LOCUS6829</name>
</gene>
<keyword evidence="1" id="KW-1133">Transmembrane helix</keyword>
<protein>
    <submittedName>
        <fullName evidence="2">Uncharacterized protein</fullName>
    </submittedName>
</protein>
<organism evidence="2 3">
    <name type="scientific">Prunus armeniaca</name>
    <name type="common">Apricot</name>
    <name type="synonym">Armeniaca vulgaris</name>
    <dbReference type="NCBI Taxonomy" id="36596"/>
    <lineage>
        <taxon>Eukaryota</taxon>
        <taxon>Viridiplantae</taxon>
        <taxon>Streptophyta</taxon>
        <taxon>Embryophyta</taxon>
        <taxon>Tracheophyta</taxon>
        <taxon>Spermatophyta</taxon>
        <taxon>Magnoliopsida</taxon>
        <taxon>eudicotyledons</taxon>
        <taxon>Gunneridae</taxon>
        <taxon>Pentapetalae</taxon>
        <taxon>rosids</taxon>
        <taxon>fabids</taxon>
        <taxon>Rosales</taxon>
        <taxon>Rosaceae</taxon>
        <taxon>Amygdaloideae</taxon>
        <taxon>Amygdaleae</taxon>
        <taxon>Prunus</taxon>
    </lineage>
</organism>
<sequence>MEMQTSPAPRAPLSLGKTILNLSFQAALTLATQNSSSSGQAQEQPPLLPLKIANVSFVIAFAASFTGIFLQHASPRAAKIVEIIGSFVTAMGFFVMTSLFLSGNGCDMITLPVLCLKSDLLHSQSQARMKEEGHVTQIPLELNYRSEFGSSSLLNAMRVYAFALPINTFDISRRTLNSHAVVPTGTLAILILQATRVYAFALPINTFDISRRTLNSYAVVPTGTLAILILQAKRVYAFALPINTFDISRRTLNSYAVVPTGTLAILILAREFTHLHFPSTHSIVPEGHPIPAKSFLLEHWFF</sequence>
<feature type="transmembrane region" description="Helical" evidence="1">
    <location>
        <begin position="180"/>
        <end position="202"/>
    </location>
</feature>
<evidence type="ECO:0000256" key="1">
    <source>
        <dbReference type="SAM" id="Phobius"/>
    </source>
</evidence>
<name>A0A6J5W6J8_PRUAR</name>
<reference evidence="3" key="1">
    <citation type="journal article" date="2020" name="Genome Biol.">
        <title>Gamete binning: chromosome-level and haplotype-resolved genome assembly enabled by high-throughput single-cell sequencing of gamete genomes.</title>
        <authorList>
            <person name="Campoy J.A."/>
            <person name="Sun H."/>
            <person name="Goel M."/>
            <person name="Jiao W.-B."/>
            <person name="Folz-Donahue K."/>
            <person name="Wang N."/>
            <person name="Rubio M."/>
            <person name="Liu C."/>
            <person name="Kukat C."/>
            <person name="Ruiz D."/>
            <person name="Huettel B."/>
            <person name="Schneeberger K."/>
        </authorList>
    </citation>
    <scope>NUCLEOTIDE SEQUENCE [LARGE SCALE GENOMIC DNA]</scope>
    <source>
        <strain evidence="3">cv. Rojo Pasion</strain>
    </source>
</reference>